<accession>A0A6N9NGF0</accession>
<dbReference type="EMBL" id="WWNE01000003">
    <property type="protein sequence ID" value="NBG64611.1"/>
    <property type="molecule type" value="Genomic_DNA"/>
</dbReference>
<dbReference type="PROSITE" id="PS51184">
    <property type="entry name" value="JMJC"/>
    <property type="match status" value="1"/>
</dbReference>
<name>A0A6N9NGF0_9FLAO</name>
<dbReference type="Pfam" id="PF13621">
    <property type="entry name" value="Cupin_8"/>
    <property type="match status" value="1"/>
</dbReference>
<evidence type="ECO:0000259" key="1">
    <source>
        <dbReference type="PROSITE" id="PS51184"/>
    </source>
</evidence>
<gene>
    <name evidence="2" type="ORF">GQN54_00685</name>
</gene>
<dbReference type="PANTHER" id="PTHR12461">
    <property type="entry name" value="HYPOXIA-INDUCIBLE FACTOR 1 ALPHA INHIBITOR-RELATED"/>
    <property type="match status" value="1"/>
</dbReference>
<sequence>MDINIKITSAQLRKYAQYQILDHFLGRKRAYSMTLKNRRKFYVQLESSLKEQGPGEIIPVERRTNLSLEEFQREYVDGMKPVILEGAAKEWNCVKEWSLDYFKKLHGEDVIVMADQLKMENPYEVMTLADLIDGIHKGTGKYYRFYPLLDKHPEHILDFDYKWLRERRNRGTLFEAFQVFMGGDNTITPIHNANQCNLFTQVYGEKKWMLYHPKHTPIVDPNPVRNVYRDGPAKTESGPFDPFNPDFSGPYKLFQYIDGYSVHLKPGDVLWNPPFYWHSVKNVGNSIGVGYRWLPPAYCFKSSKLYTFLDAFATNPPIWKAYKLYKQDINLIHMAEHGQLDDYIQKRKKS</sequence>
<protein>
    <recommendedName>
        <fullName evidence="1">JmjC domain-containing protein</fullName>
    </recommendedName>
</protein>
<dbReference type="SMART" id="SM00558">
    <property type="entry name" value="JmjC"/>
    <property type="match status" value="1"/>
</dbReference>
<comment type="caution">
    <text evidence="2">The sequence shown here is derived from an EMBL/GenBank/DDBJ whole genome shotgun (WGS) entry which is preliminary data.</text>
</comment>
<evidence type="ECO:0000313" key="3">
    <source>
        <dbReference type="Proteomes" id="UP000470771"/>
    </source>
</evidence>
<reference evidence="2 3" key="1">
    <citation type="submission" date="2019-12" db="EMBL/GenBank/DDBJ databases">
        <authorList>
            <person name="Zhao J."/>
        </authorList>
    </citation>
    <scope>NUCLEOTIDE SEQUENCE [LARGE SCALE GENOMIC DNA]</scope>
    <source>
        <strain evidence="2 3">S-15</strain>
    </source>
</reference>
<dbReference type="InterPro" id="IPR041667">
    <property type="entry name" value="Cupin_8"/>
</dbReference>
<organism evidence="2 3">
    <name type="scientific">Acidiluteibacter ferrifornacis</name>
    <dbReference type="NCBI Taxonomy" id="2692424"/>
    <lineage>
        <taxon>Bacteria</taxon>
        <taxon>Pseudomonadati</taxon>
        <taxon>Bacteroidota</taxon>
        <taxon>Flavobacteriia</taxon>
        <taxon>Flavobacteriales</taxon>
        <taxon>Cryomorphaceae</taxon>
        <taxon>Acidiluteibacter</taxon>
    </lineage>
</organism>
<dbReference type="AlphaFoldDB" id="A0A6N9NGF0"/>
<feature type="domain" description="JmjC" evidence="1">
    <location>
        <begin position="141"/>
        <end position="310"/>
    </location>
</feature>
<dbReference type="SUPFAM" id="SSF51197">
    <property type="entry name" value="Clavaminate synthase-like"/>
    <property type="match status" value="1"/>
</dbReference>
<keyword evidence="3" id="KW-1185">Reference proteome</keyword>
<proteinExistence type="predicted"/>
<dbReference type="Gene3D" id="2.60.120.650">
    <property type="entry name" value="Cupin"/>
    <property type="match status" value="1"/>
</dbReference>
<evidence type="ECO:0000313" key="2">
    <source>
        <dbReference type="EMBL" id="NBG64611.1"/>
    </source>
</evidence>
<dbReference type="PANTHER" id="PTHR12461:SF105">
    <property type="entry name" value="HYPOXIA-INDUCIBLE FACTOR 1-ALPHA INHIBITOR"/>
    <property type="match status" value="1"/>
</dbReference>
<dbReference type="InterPro" id="IPR003347">
    <property type="entry name" value="JmjC_dom"/>
</dbReference>
<dbReference type="RefSeq" id="WP_160630956.1">
    <property type="nucleotide sequence ID" value="NZ_WWNE01000003.1"/>
</dbReference>
<dbReference type="Proteomes" id="UP000470771">
    <property type="component" value="Unassembled WGS sequence"/>
</dbReference>